<dbReference type="Proteomes" id="UP000194761">
    <property type="component" value="Unassembled WGS sequence"/>
</dbReference>
<proteinExistence type="predicted"/>
<gene>
    <name evidence="1" type="ORF">CA984_11110</name>
</gene>
<name>A0A243RQU6_9ACTN</name>
<keyword evidence="2" id="KW-1185">Reference proteome</keyword>
<comment type="caution">
    <text evidence="1">The sequence shown here is derived from an EMBL/GenBank/DDBJ whole genome shotgun (WGS) entry which is preliminary data.</text>
</comment>
<dbReference type="AlphaFoldDB" id="A0A243RQU6"/>
<organism evidence="1 2">
    <name type="scientific">Streptosporangium minutum</name>
    <dbReference type="NCBI Taxonomy" id="569862"/>
    <lineage>
        <taxon>Bacteria</taxon>
        <taxon>Bacillati</taxon>
        <taxon>Actinomycetota</taxon>
        <taxon>Actinomycetes</taxon>
        <taxon>Streptosporangiales</taxon>
        <taxon>Streptosporangiaceae</taxon>
        <taxon>Streptosporangium</taxon>
    </lineage>
</organism>
<reference evidence="1 2" key="1">
    <citation type="submission" date="2017-05" db="EMBL/GenBank/DDBJ databases">
        <title>Biotechnological potential of actinobacteria isolated from South African environments.</title>
        <authorList>
            <person name="Le Roes-Hill M."/>
            <person name="Prins A."/>
            <person name="Durrell K.A."/>
        </authorList>
    </citation>
    <scope>NUCLEOTIDE SEQUENCE [LARGE SCALE GENOMIC DNA]</scope>
    <source>
        <strain evidence="1">M26</strain>
    </source>
</reference>
<dbReference type="EMBL" id="NGFP01000038">
    <property type="protein sequence ID" value="OUC97397.1"/>
    <property type="molecule type" value="Genomic_DNA"/>
</dbReference>
<evidence type="ECO:0000313" key="1">
    <source>
        <dbReference type="EMBL" id="OUC97397.1"/>
    </source>
</evidence>
<accession>A0A243RQU6</accession>
<sequence>MDRIPEYVTAAIIKSRNDERSSPLSEALVALAVQTAWGPIKSMVHAAGVEEVQRTCRILAVLICPAPENHAAVQNGALLPLAKEGMLEISRERLEQVFPAEWVRRLRGDLGGA</sequence>
<protein>
    <submittedName>
        <fullName evidence="1">Uncharacterized protein</fullName>
    </submittedName>
</protein>
<evidence type="ECO:0000313" key="2">
    <source>
        <dbReference type="Proteomes" id="UP000194761"/>
    </source>
</evidence>